<reference evidence="2 3" key="1">
    <citation type="submission" date="2018-10" db="EMBL/GenBank/DDBJ databases">
        <title>Genome sequence of Verticillium nonalfalfae VnAa140.</title>
        <authorList>
            <person name="Stajich J.E."/>
            <person name="Kasson M.T."/>
        </authorList>
    </citation>
    <scope>NUCLEOTIDE SEQUENCE [LARGE SCALE GENOMIC DNA]</scope>
    <source>
        <strain evidence="2 3">VnAa140</strain>
    </source>
</reference>
<dbReference type="GeneID" id="39611863"/>
<gene>
    <name evidence="2" type="ORF">D7B24_008174</name>
</gene>
<dbReference type="EMBL" id="RBVV01000070">
    <property type="protein sequence ID" value="RNJ55746.1"/>
    <property type="molecule type" value="Genomic_DNA"/>
</dbReference>
<name>A0A3M9Y7L5_9PEZI</name>
<protein>
    <submittedName>
        <fullName evidence="2">Uncharacterized protein</fullName>
    </submittedName>
</protein>
<feature type="compositionally biased region" description="Basic and acidic residues" evidence="1">
    <location>
        <begin position="224"/>
        <end position="282"/>
    </location>
</feature>
<feature type="compositionally biased region" description="Basic and acidic residues" evidence="1">
    <location>
        <begin position="298"/>
        <end position="307"/>
    </location>
</feature>
<comment type="caution">
    <text evidence="2">The sequence shown here is derived from an EMBL/GenBank/DDBJ whole genome shotgun (WGS) entry which is preliminary data.</text>
</comment>
<keyword evidence="3" id="KW-1185">Reference proteome</keyword>
<feature type="region of interest" description="Disordered" evidence="1">
    <location>
        <begin position="217"/>
        <end position="313"/>
    </location>
</feature>
<sequence length="313" mass="34526">MADYNNDDQQNRDTFYDVHLGGEKAVIDETIDNAMEEIITDGAARLSTSERRPNKKKSAGADVPVGASENAVRDLYIERFESLDSEGKYRAMVREHHDSIFVDVGSNFSLYTPKKAAPGMISSMEMAICCKHQPRDENATAIYGQVHGIPIQCVSGSKAHQAMAMAMQAKSDNNIVISIPMKKGQSIENKRAEILKFNRAVAAIIDGALASANQSVGLPASGQQDRDDQQRPYVPPHEHIMDNHETVRVRQVQKKTEQRVVNEDTHNDDRATTGRNDGEKKPAKPTQPAAGVFRPNKRLIDASKDKANSGLDM</sequence>
<evidence type="ECO:0000313" key="2">
    <source>
        <dbReference type="EMBL" id="RNJ55746.1"/>
    </source>
</evidence>
<dbReference type="RefSeq" id="XP_028493904.1">
    <property type="nucleotide sequence ID" value="XM_028642268.1"/>
</dbReference>
<dbReference type="AlphaFoldDB" id="A0A3M9Y7L5"/>
<evidence type="ECO:0000313" key="3">
    <source>
        <dbReference type="Proteomes" id="UP000267145"/>
    </source>
</evidence>
<organism evidence="2 3">
    <name type="scientific">Verticillium nonalfalfae</name>
    <dbReference type="NCBI Taxonomy" id="1051616"/>
    <lineage>
        <taxon>Eukaryota</taxon>
        <taxon>Fungi</taxon>
        <taxon>Dikarya</taxon>
        <taxon>Ascomycota</taxon>
        <taxon>Pezizomycotina</taxon>
        <taxon>Sordariomycetes</taxon>
        <taxon>Hypocreomycetidae</taxon>
        <taxon>Glomerellales</taxon>
        <taxon>Plectosphaerellaceae</taxon>
        <taxon>Verticillium</taxon>
    </lineage>
</organism>
<dbReference type="Proteomes" id="UP000267145">
    <property type="component" value="Unassembled WGS sequence"/>
</dbReference>
<proteinExistence type="predicted"/>
<feature type="region of interest" description="Disordered" evidence="1">
    <location>
        <begin position="42"/>
        <end position="63"/>
    </location>
</feature>
<evidence type="ECO:0000256" key="1">
    <source>
        <dbReference type="SAM" id="MobiDB-lite"/>
    </source>
</evidence>
<accession>A0A3M9Y7L5</accession>